<protein>
    <submittedName>
        <fullName evidence="10">Phosphoglucomutase</fullName>
        <ecNumber evidence="10">5.4.2.2</ecNumber>
    </submittedName>
</protein>
<dbReference type="Pfam" id="PF02880">
    <property type="entry name" value="PGM_PMM_III"/>
    <property type="match status" value="1"/>
</dbReference>
<evidence type="ECO:0000256" key="5">
    <source>
        <dbReference type="ARBA" id="ARBA00022842"/>
    </source>
</evidence>
<evidence type="ECO:0000256" key="3">
    <source>
        <dbReference type="ARBA" id="ARBA00022553"/>
    </source>
</evidence>
<dbReference type="GO" id="GO:0000287">
    <property type="term" value="F:magnesium ion binding"/>
    <property type="evidence" value="ECO:0007669"/>
    <property type="project" value="InterPro"/>
</dbReference>
<keyword evidence="6 10" id="KW-0413">Isomerase</keyword>
<dbReference type="GO" id="GO:0006166">
    <property type="term" value="P:purine ribonucleoside salvage"/>
    <property type="evidence" value="ECO:0007669"/>
    <property type="project" value="TreeGrafter"/>
</dbReference>
<keyword evidence="4" id="KW-0479">Metal-binding</keyword>
<dbReference type="PRINTS" id="PR00509">
    <property type="entry name" value="PGMPMM"/>
</dbReference>
<dbReference type="InterPro" id="IPR005845">
    <property type="entry name" value="A-D-PHexomutase_a/b/a-II"/>
</dbReference>
<dbReference type="EC" id="5.4.2.2" evidence="10"/>
<comment type="cofactor">
    <cofactor evidence="1">
        <name>Mg(2+)</name>
        <dbReference type="ChEBI" id="CHEBI:18420"/>
    </cofactor>
</comment>
<evidence type="ECO:0000313" key="10">
    <source>
        <dbReference type="EMBL" id="MPL74459.1"/>
    </source>
</evidence>
<evidence type="ECO:0000259" key="9">
    <source>
        <dbReference type="Pfam" id="PF02880"/>
    </source>
</evidence>
<dbReference type="InterPro" id="IPR016066">
    <property type="entry name" value="A-D-PHexomutase_CS"/>
</dbReference>
<dbReference type="EMBL" id="VSSQ01000080">
    <property type="protein sequence ID" value="MPL74459.1"/>
    <property type="molecule type" value="Genomic_DNA"/>
</dbReference>
<dbReference type="GO" id="GO:0005975">
    <property type="term" value="P:carbohydrate metabolic process"/>
    <property type="evidence" value="ECO:0007669"/>
    <property type="project" value="InterPro"/>
</dbReference>
<evidence type="ECO:0000259" key="8">
    <source>
        <dbReference type="Pfam" id="PF02879"/>
    </source>
</evidence>
<feature type="domain" description="Alpha-D-phosphohexomutase alpha/beta/alpha" evidence="8">
    <location>
        <begin position="202"/>
        <end position="311"/>
    </location>
</feature>
<comment type="caution">
    <text evidence="10">The sequence shown here is derived from an EMBL/GenBank/DDBJ whole genome shotgun (WGS) entry which is preliminary data.</text>
</comment>
<dbReference type="SUPFAM" id="SSF53738">
    <property type="entry name" value="Phosphoglucomutase, first 3 domains"/>
    <property type="match status" value="3"/>
</dbReference>
<keyword evidence="3" id="KW-0597">Phosphoprotein</keyword>
<gene>
    <name evidence="10" type="primary">pgcA_5</name>
    <name evidence="10" type="ORF">SDC9_20271</name>
</gene>
<dbReference type="InterPro" id="IPR005844">
    <property type="entry name" value="A-D-PHexomutase_a/b/a-I"/>
</dbReference>
<comment type="similarity">
    <text evidence="2">Belongs to the phosphohexose mutase family.</text>
</comment>
<feature type="domain" description="Alpha-D-phosphohexomutase alpha/beta/alpha" evidence="7">
    <location>
        <begin position="40"/>
        <end position="178"/>
    </location>
</feature>
<name>A0A644U6A3_9ZZZZ</name>
<dbReference type="PANTHER" id="PTHR45745">
    <property type="entry name" value="PHOSPHOMANNOMUTASE 45A"/>
    <property type="match status" value="1"/>
</dbReference>
<evidence type="ECO:0000256" key="1">
    <source>
        <dbReference type="ARBA" id="ARBA00001946"/>
    </source>
</evidence>
<dbReference type="GO" id="GO:0008973">
    <property type="term" value="F:phosphopentomutase activity"/>
    <property type="evidence" value="ECO:0007669"/>
    <property type="project" value="TreeGrafter"/>
</dbReference>
<dbReference type="AlphaFoldDB" id="A0A644U6A3"/>
<evidence type="ECO:0000256" key="4">
    <source>
        <dbReference type="ARBA" id="ARBA00022723"/>
    </source>
</evidence>
<sequence>MDKVKQWLDGSFDEETKGEIKRLMKDNPEELKESFYKSLEFGTGGMRGIMGVGTNRLNRYTVGMATQGIANYIKSVVKGRENLSVAISYDTRNNSREFAGITASVFAANGFKIYLCDDIRPTPVLSFAIRHYSCVAGVMITASHNPSEYNGYKAYWEDGAQITSPHDTNIIKEVEKITDISQVKFSGPLSEIHLVGRELDEAYLKSILSLTLSEEMVKRHSDIKIVYTPLHGTGVKIVPRALREAGFRNIVTIPEQDVSDGNFPTVKSPNPEESSALKMALDMAEKRGADLVMATDPDADRIGIAVRDKRGEMILLNGNQMASILSYYILERWRDTGKLKEGDNPDFYMVKTIVTTDLLKSMADHYGVEIFNVLTGFKYIAEVVRKHEGKRTFICGGEESYGFNIGEFVRDKDAVISAVLIAEAAAWAAERGLNLYDILLEIYTKFGLYKERLLSVTKKGINGSEQISEIMKSLRESPLQKLVDSDIVLIHDYLKSESVDMISDLRFKINLPKSNVLQYVSSDNSIVSVRPSGTEPKIKYYFGVKESLSKIEDYDLVSKNLEDRLNKMVSQIEKL</sequence>
<dbReference type="InterPro" id="IPR005846">
    <property type="entry name" value="A-D-PHexomutase_a/b/a-III"/>
</dbReference>
<dbReference type="GO" id="GO:0004614">
    <property type="term" value="F:phosphoglucomutase activity"/>
    <property type="evidence" value="ECO:0007669"/>
    <property type="project" value="UniProtKB-EC"/>
</dbReference>
<dbReference type="CDD" id="cd05799">
    <property type="entry name" value="PGM2"/>
    <property type="match status" value="1"/>
</dbReference>
<accession>A0A644U6A3</accession>
<dbReference type="Gene3D" id="3.30.310.50">
    <property type="entry name" value="Alpha-D-phosphohexomutase, C-terminal domain"/>
    <property type="match status" value="1"/>
</dbReference>
<evidence type="ECO:0000256" key="2">
    <source>
        <dbReference type="ARBA" id="ARBA00010231"/>
    </source>
</evidence>
<dbReference type="PANTHER" id="PTHR45745:SF1">
    <property type="entry name" value="PHOSPHOGLUCOMUTASE 2B-RELATED"/>
    <property type="match status" value="1"/>
</dbReference>
<evidence type="ECO:0000256" key="6">
    <source>
        <dbReference type="ARBA" id="ARBA00023235"/>
    </source>
</evidence>
<evidence type="ECO:0000259" key="7">
    <source>
        <dbReference type="Pfam" id="PF02878"/>
    </source>
</evidence>
<organism evidence="10">
    <name type="scientific">bioreactor metagenome</name>
    <dbReference type="NCBI Taxonomy" id="1076179"/>
    <lineage>
        <taxon>unclassified sequences</taxon>
        <taxon>metagenomes</taxon>
        <taxon>ecological metagenomes</taxon>
    </lineage>
</organism>
<reference evidence="10" key="1">
    <citation type="submission" date="2019-08" db="EMBL/GenBank/DDBJ databases">
        <authorList>
            <person name="Kucharzyk K."/>
            <person name="Murdoch R.W."/>
            <person name="Higgins S."/>
            <person name="Loffler F."/>
        </authorList>
    </citation>
    <scope>NUCLEOTIDE SEQUENCE</scope>
</reference>
<keyword evidence="5" id="KW-0460">Magnesium</keyword>
<dbReference type="InterPro" id="IPR036900">
    <property type="entry name" value="A-D-PHexomutase_C_sf"/>
</dbReference>
<dbReference type="SUPFAM" id="SSF55957">
    <property type="entry name" value="Phosphoglucomutase, C-terminal domain"/>
    <property type="match status" value="1"/>
</dbReference>
<feature type="domain" description="Alpha-D-phosphohexomutase alpha/beta/alpha" evidence="9">
    <location>
        <begin position="317"/>
        <end position="445"/>
    </location>
</feature>
<dbReference type="InterPro" id="IPR005841">
    <property type="entry name" value="Alpha-D-phosphohexomutase_SF"/>
</dbReference>
<dbReference type="Gene3D" id="3.40.120.10">
    <property type="entry name" value="Alpha-D-Glucose-1,6-Bisphosphate, subunit A, domain 3"/>
    <property type="match status" value="3"/>
</dbReference>
<dbReference type="Pfam" id="PF02878">
    <property type="entry name" value="PGM_PMM_I"/>
    <property type="match status" value="1"/>
</dbReference>
<dbReference type="PROSITE" id="PS00710">
    <property type="entry name" value="PGM_PMM"/>
    <property type="match status" value="1"/>
</dbReference>
<dbReference type="Pfam" id="PF02879">
    <property type="entry name" value="PGM_PMM_II"/>
    <property type="match status" value="1"/>
</dbReference>
<dbReference type="InterPro" id="IPR016055">
    <property type="entry name" value="A-D-PHexomutase_a/b/a-I/II/III"/>
</dbReference>
<proteinExistence type="inferred from homology"/>